<name>A0AAQ3QMT1_9LILI</name>
<protein>
    <submittedName>
        <fullName evidence="2">Uncharacterized protein</fullName>
    </submittedName>
</protein>
<dbReference type="AlphaFoldDB" id="A0AAQ3QMT1"/>
<keyword evidence="1" id="KW-0812">Transmembrane</keyword>
<reference evidence="2 3" key="1">
    <citation type="submission" date="2023-10" db="EMBL/GenBank/DDBJ databases">
        <title>Chromosome-scale genome assembly provides insights into flower coloration mechanisms of Canna indica.</title>
        <authorList>
            <person name="Li C."/>
        </authorList>
    </citation>
    <scope>NUCLEOTIDE SEQUENCE [LARGE SCALE GENOMIC DNA]</scope>
    <source>
        <tissue evidence="2">Flower</tissue>
    </source>
</reference>
<keyword evidence="3" id="KW-1185">Reference proteome</keyword>
<evidence type="ECO:0000256" key="1">
    <source>
        <dbReference type="SAM" id="Phobius"/>
    </source>
</evidence>
<evidence type="ECO:0000313" key="2">
    <source>
        <dbReference type="EMBL" id="WOL17039.1"/>
    </source>
</evidence>
<organism evidence="2 3">
    <name type="scientific">Canna indica</name>
    <name type="common">Indian-shot</name>
    <dbReference type="NCBI Taxonomy" id="4628"/>
    <lineage>
        <taxon>Eukaryota</taxon>
        <taxon>Viridiplantae</taxon>
        <taxon>Streptophyta</taxon>
        <taxon>Embryophyta</taxon>
        <taxon>Tracheophyta</taxon>
        <taxon>Spermatophyta</taxon>
        <taxon>Magnoliopsida</taxon>
        <taxon>Liliopsida</taxon>
        <taxon>Zingiberales</taxon>
        <taxon>Cannaceae</taxon>
        <taxon>Canna</taxon>
    </lineage>
</organism>
<sequence length="191" mass="20895">MVSLLSRWLVVLTILVNIADVVFYVIYCPHRAPPSPSRTDAWRRKTARGGATARAVRRSAGCGRSACNSTLKMMYRNTGSFFGVHVTATPVLLNLYQLMIARGNVMSDKQQLYGGGSGLSSKQSSAPVNLMLSITVRSRAFVLGKLVKPKFYNRVQCAVAMDQTKLKTPASLKRTCQFSRASSVESRAISS</sequence>
<keyword evidence="1" id="KW-1133">Transmembrane helix</keyword>
<dbReference type="EMBL" id="CP136897">
    <property type="protein sequence ID" value="WOL17039.1"/>
    <property type="molecule type" value="Genomic_DNA"/>
</dbReference>
<accession>A0AAQ3QMT1</accession>
<keyword evidence="1" id="KW-0472">Membrane</keyword>
<dbReference type="Proteomes" id="UP001327560">
    <property type="component" value="Chromosome 8"/>
</dbReference>
<gene>
    <name evidence="2" type="ORF">Cni_G25828</name>
</gene>
<proteinExistence type="predicted"/>
<evidence type="ECO:0000313" key="3">
    <source>
        <dbReference type="Proteomes" id="UP001327560"/>
    </source>
</evidence>
<feature type="transmembrane region" description="Helical" evidence="1">
    <location>
        <begin position="7"/>
        <end position="27"/>
    </location>
</feature>